<dbReference type="Proteomes" id="UP001527925">
    <property type="component" value="Unassembled WGS sequence"/>
</dbReference>
<keyword evidence="4 6" id="KW-0328">Glycosyltransferase</keyword>
<dbReference type="InterPro" id="IPR011268">
    <property type="entry name" value="Purine_phosphorylase"/>
</dbReference>
<keyword evidence="5 6" id="KW-0808">Transferase</keyword>
<dbReference type="InterPro" id="IPR035994">
    <property type="entry name" value="Nucleoside_phosphorylase_sf"/>
</dbReference>
<dbReference type="EMBL" id="JADGIZ020000007">
    <property type="protein sequence ID" value="KAL2918235.1"/>
    <property type="molecule type" value="Genomic_DNA"/>
</dbReference>
<sequence length="324" mass="34088">MATPNSLPNLSADYFSKATYDETAAYLRDRLPDGLKRIQVGIVCGSGLGGLVSTLENTVEFEYKDIPHFATSTVAGHVGKLVFGTLAGKPAVCMVGRKHLYEGHSLLRTVFPIRVMQLLGATTLIVTNAAGGLNANFRVGDVMLIADHVSFAGLAGQNPLIGPNVEAFGPRFPPVSGAYDFDLRVLAVRAAHASGIPLECLREGTYVFVTGPSFETRAEARFLRDYVKADCVGMSTVPEVVVAKHCGLRVLGISLITNKVAVGRGRSALAAGLRAVGAVEAAAAAGASEEGDELQLASHAEVLATSAQRSAELQRLVRGVVELM</sequence>
<organism evidence="8 9">
    <name type="scientific">Polyrhizophydium stewartii</name>
    <dbReference type="NCBI Taxonomy" id="2732419"/>
    <lineage>
        <taxon>Eukaryota</taxon>
        <taxon>Fungi</taxon>
        <taxon>Fungi incertae sedis</taxon>
        <taxon>Chytridiomycota</taxon>
        <taxon>Chytridiomycota incertae sedis</taxon>
        <taxon>Chytridiomycetes</taxon>
        <taxon>Rhizophydiales</taxon>
        <taxon>Rhizophydiales incertae sedis</taxon>
        <taxon>Polyrhizophydium</taxon>
    </lineage>
</organism>
<evidence type="ECO:0000256" key="6">
    <source>
        <dbReference type="PIRNR" id="PIRNR000477"/>
    </source>
</evidence>
<dbReference type="SUPFAM" id="SSF53167">
    <property type="entry name" value="Purine and uridine phosphorylases"/>
    <property type="match status" value="1"/>
</dbReference>
<dbReference type="PIRSF" id="PIRSF000477">
    <property type="entry name" value="PurNPase"/>
    <property type="match status" value="1"/>
</dbReference>
<dbReference type="PANTHER" id="PTHR11904:SF9">
    <property type="entry name" value="PURINE NUCLEOSIDE PHOSPHORYLASE-RELATED"/>
    <property type="match status" value="1"/>
</dbReference>
<evidence type="ECO:0000256" key="2">
    <source>
        <dbReference type="ARBA" id="ARBA00006751"/>
    </source>
</evidence>
<protein>
    <recommendedName>
        <fullName evidence="6">Purine nucleoside phosphorylase</fullName>
        <ecNumber evidence="6">2.4.2.1</ecNumber>
    </recommendedName>
    <alternativeName>
        <fullName evidence="6">Inosine-guanosine phosphorylase</fullName>
    </alternativeName>
</protein>
<name>A0ABR4NFE0_9FUNG</name>
<feature type="domain" description="Nucleoside phosphorylase" evidence="7">
    <location>
        <begin position="40"/>
        <end position="272"/>
    </location>
</feature>
<evidence type="ECO:0000313" key="9">
    <source>
        <dbReference type="Proteomes" id="UP001527925"/>
    </source>
</evidence>
<comment type="similarity">
    <text evidence="2 6">Belongs to the PNP/MTAP phosphorylase family.</text>
</comment>
<evidence type="ECO:0000256" key="3">
    <source>
        <dbReference type="ARBA" id="ARBA00011233"/>
    </source>
</evidence>
<reference evidence="8 9" key="1">
    <citation type="submission" date="2023-09" db="EMBL/GenBank/DDBJ databases">
        <title>Pangenome analysis of Batrachochytrium dendrobatidis and related Chytrids.</title>
        <authorList>
            <person name="Yacoub M.N."/>
            <person name="Stajich J.E."/>
            <person name="James T.Y."/>
        </authorList>
    </citation>
    <scope>NUCLEOTIDE SEQUENCE [LARGE SCALE GENOMIC DNA]</scope>
    <source>
        <strain evidence="8 9">JEL0888</strain>
    </source>
</reference>
<dbReference type="NCBIfam" id="TIGR01697">
    <property type="entry name" value="PNPH-PUNA-XAPA"/>
    <property type="match status" value="1"/>
</dbReference>
<accession>A0ABR4NFE0</accession>
<evidence type="ECO:0000259" key="7">
    <source>
        <dbReference type="Pfam" id="PF01048"/>
    </source>
</evidence>
<evidence type="ECO:0000256" key="4">
    <source>
        <dbReference type="ARBA" id="ARBA00022676"/>
    </source>
</evidence>
<evidence type="ECO:0000256" key="1">
    <source>
        <dbReference type="ARBA" id="ARBA00005058"/>
    </source>
</evidence>
<dbReference type="PANTHER" id="PTHR11904">
    <property type="entry name" value="METHYLTHIOADENOSINE/PURINE NUCLEOSIDE PHOSPHORYLASE"/>
    <property type="match status" value="1"/>
</dbReference>
<comment type="caution">
    <text evidence="8">The sequence shown here is derived from an EMBL/GenBank/DDBJ whole genome shotgun (WGS) entry which is preliminary data.</text>
</comment>
<dbReference type="GO" id="GO:0004731">
    <property type="term" value="F:purine-nucleoside phosphorylase activity"/>
    <property type="evidence" value="ECO:0007669"/>
    <property type="project" value="UniProtKB-EC"/>
</dbReference>
<keyword evidence="9" id="KW-1185">Reference proteome</keyword>
<dbReference type="Gene3D" id="3.40.50.1580">
    <property type="entry name" value="Nucleoside phosphorylase domain"/>
    <property type="match status" value="1"/>
</dbReference>
<proteinExistence type="inferred from homology"/>
<dbReference type="NCBIfam" id="TIGR01700">
    <property type="entry name" value="PNPH"/>
    <property type="match status" value="1"/>
</dbReference>
<evidence type="ECO:0000256" key="5">
    <source>
        <dbReference type="ARBA" id="ARBA00022679"/>
    </source>
</evidence>
<dbReference type="InterPro" id="IPR018099">
    <property type="entry name" value="Purine_phosphorylase-2_CS"/>
</dbReference>
<evidence type="ECO:0000313" key="8">
    <source>
        <dbReference type="EMBL" id="KAL2918235.1"/>
    </source>
</evidence>
<gene>
    <name evidence="8" type="primary">PNP1</name>
    <name evidence="8" type="ORF">HK105_202162</name>
</gene>
<comment type="subunit">
    <text evidence="3">Homotrimer.</text>
</comment>
<dbReference type="InterPro" id="IPR000845">
    <property type="entry name" value="Nucleoside_phosphorylase_d"/>
</dbReference>
<dbReference type="EC" id="2.4.2.1" evidence="6"/>
<dbReference type="NCBIfam" id="NF006054">
    <property type="entry name" value="PRK08202.1"/>
    <property type="match status" value="1"/>
</dbReference>
<comment type="function">
    <text evidence="6">The purine nucleoside phosphorylases catalyze the phosphorolytic breakdown of the N-glycosidic bond in the beta-(deoxy)ribonucleoside molecules, with the formation of the corresponding free purine bases and pentose-1-phosphate.</text>
</comment>
<dbReference type="PROSITE" id="PS01240">
    <property type="entry name" value="PNP_MTAP_2"/>
    <property type="match status" value="1"/>
</dbReference>
<dbReference type="Pfam" id="PF01048">
    <property type="entry name" value="PNP_UDP_1"/>
    <property type="match status" value="1"/>
</dbReference>
<dbReference type="CDD" id="cd09009">
    <property type="entry name" value="PNP-EcPNPII_like"/>
    <property type="match status" value="1"/>
</dbReference>
<comment type="pathway">
    <text evidence="1 6">Purine metabolism; purine nucleoside salvage.</text>
</comment>
<dbReference type="InterPro" id="IPR011270">
    <property type="entry name" value="Pur_Nuc_Pase_Ino/Guo-sp"/>
</dbReference>